<accession>A0ABS1ACF8</accession>
<keyword evidence="1" id="KW-0472">Membrane</keyword>
<proteinExistence type="predicted"/>
<dbReference type="Proteomes" id="UP001318920">
    <property type="component" value="Unassembled WGS sequence"/>
</dbReference>
<reference evidence="2 3" key="1">
    <citation type="submission" date="2020-11" db="EMBL/GenBank/DDBJ databases">
        <title>Enhanced detection system for hospital associated transmission using whole genome sequencing surveillance.</title>
        <authorList>
            <person name="Harrison L.H."/>
            <person name="Van Tyne D."/>
            <person name="Marsh J.W."/>
            <person name="Griffith M.P."/>
            <person name="Snyder D.J."/>
            <person name="Cooper V.S."/>
            <person name="Mustapha M."/>
        </authorList>
    </citation>
    <scope>NUCLEOTIDE SEQUENCE [LARGE SCALE GENOMIC DNA]</scope>
    <source>
        <strain evidence="2 3">CB00171</strain>
    </source>
</reference>
<keyword evidence="1" id="KW-1133">Transmembrane helix</keyword>
<evidence type="ECO:0000256" key="1">
    <source>
        <dbReference type="SAM" id="Phobius"/>
    </source>
</evidence>
<evidence type="ECO:0000313" key="2">
    <source>
        <dbReference type="EMBL" id="MBJ8393512.1"/>
    </source>
</evidence>
<sequence>MRCFMTNRIAVVGREALLMVGAMAGGLCVLAAHLLKLFWRVLPVFLLLYGFVQFLARNPAIRDWLFLHFGQGGTAAILIGGTLLCLRRLMK</sequence>
<dbReference type="RefSeq" id="WP_199981300.1">
    <property type="nucleotide sequence ID" value="NZ_JADWNA010000039.1"/>
</dbReference>
<feature type="transmembrane region" description="Helical" evidence="1">
    <location>
        <begin position="12"/>
        <end position="30"/>
    </location>
</feature>
<name>A0ABS1ACF8_9ENTR</name>
<feature type="transmembrane region" description="Helical" evidence="1">
    <location>
        <begin position="37"/>
        <end position="56"/>
    </location>
</feature>
<comment type="caution">
    <text evidence="2">The sequence shown here is derived from an EMBL/GenBank/DDBJ whole genome shotgun (WGS) entry which is preliminary data.</text>
</comment>
<feature type="transmembrane region" description="Helical" evidence="1">
    <location>
        <begin position="68"/>
        <end position="86"/>
    </location>
</feature>
<protein>
    <submittedName>
        <fullName evidence="2">Uncharacterized protein</fullName>
    </submittedName>
</protein>
<keyword evidence="1" id="KW-0812">Transmembrane</keyword>
<evidence type="ECO:0000313" key="3">
    <source>
        <dbReference type="Proteomes" id="UP001318920"/>
    </source>
</evidence>
<keyword evidence="3" id="KW-1185">Reference proteome</keyword>
<dbReference type="EMBL" id="JADWNA010000039">
    <property type="protein sequence ID" value="MBJ8393512.1"/>
    <property type="molecule type" value="Genomic_DNA"/>
</dbReference>
<gene>
    <name evidence="2" type="ORF">I6M80_25175</name>
</gene>
<organism evidence="2 3">
    <name type="scientific">Citrobacter cronae</name>
    <dbReference type="NCBI Taxonomy" id="1748967"/>
    <lineage>
        <taxon>Bacteria</taxon>
        <taxon>Pseudomonadati</taxon>
        <taxon>Pseudomonadota</taxon>
        <taxon>Gammaproteobacteria</taxon>
        <taxon>Enterobacterales</taxon>
        <taxon>Enterobacteriaceae</taxon>
        <taxon>Citrobacter</taxon>
        <taxon>Citrobacter freundii complex</taxon>
    </lineage>
</organism>